<dbReference type="Pfam" id="PF00078">
    <property type="entry name" value="RVT_1"/>
    <property type="match status" value="1"/>
</dbReference>
<comment type="caution">
    <text evidence="2">The sequence shown here is derived from an EMBL/GenBank/DDBJ whole genome shotgun (WGS) entry which is preliminary data.</text>
</comment>
<feature type="domain" description="Reverse transcriptase" evidence="1">
    <location>
        <begin position="97"/>
        <end position="357"/>
    </location>
</feature>
<dbReference type="PANTHER" id="PTHR31635:SF196">
    <property type="entry name" value="REVERSE TRANSCRIPTASE DOMAIN-CONTAINING PROTEIN-RELATED"/>
    <property type="match status" value="1"/>
</dbReference>
<sequence length="497" mass="57124">MKKEILEYVYNYYSELYEQPISLADKREEERTLTLVDQLVSEEDNLRLMEVPGVEELKDTIKNLPLGKSPGEDGLSVEVLREIWDEISPCCLEFIQEAWHSKLIGNFNTGAIIKLLPKSERQEELCNWHPILLLNLAYKLVGRILAKRLKSIIPKLVDEEQIGFIHERSITDNIISLGLCQELAVAHSEPVTFCKLDFVKVFDKVQHSFLWATMRRMGFSPAVIELTRALVSEGHAKVHLNGRYTKSFKVERGVRQGCPISPLLFAISTQPLMCFLREGERKGELVGVNISRGRTLLHRLFVDDSGMAIKANEGNFISLCRIVENFERISGAQLNPAKSVIIPFALERSLEWLQETGYQILNRGQYITYLRCFSVKKAEEERAKDLRNKIQQRLGKWTCRFLTWTSHVLLLQHVLRAIPVYQFLGLGLHRNSYKQLEAPCWAFLWGINTDSSTKTPLVSWDSITKLKKNGGLQIRPFQRVSDVLKMKYFGRLMSGEQ</sequence>
<accession>A0ABD1YS48</accession>
<dbReference type="PANTHER" id="PTHR31635">
    <property type="entry name" value="REVERSE TRANSCRIPTASE DOMAIN-CONTAINING PROTEIN-RELATED"/>
    <property type="match status" value="1"/>
</dbReference>
<dbReference type="InterPro" id="IPR043502">
    <property type="entry name" value="DNA/RNA_pol_sf"/>
</dbReference>
<protein>
    <recommendedName>
        <fullName evidence="1">Reverse transcriptase domain-containing protein</fullName>
    </recommendedName>
</protein>
<evidence type="ECO:0000259" key="1">
    <source>
        <dbReference type="PROSITE" id="PS50878"/>
    </source>
</evidence>
<reference evidence="2 3" key="1">
    <citation type="submission" date="2024-09" db="EMBL/GenBank/DDBJ databases">
        <title>Chromosome-scale assembly of Riccia fluitans.</title>
        <authorList>
            <person name="Paukszto L."/>
            <person name="Sawicki J."/>
            <person name="Karawczyk K."/>
            <person name="Piernik-Szablinska J."/>
            <person name="Szczecinska M."/>
            <person name="Mazdziarz M."/>
        </authorList>
    </citation>
    <scope>NUCLEOTIDE SEQUENCE [LARGE SCALE GENOMIC DNA]</scope>
    <source>
        <strain evidence="2">Rf_01</strain>
        <tissue evidence="2">Aerial parts of the thallus</tissue>
    </source>
</reference>
<dbReference type="CDD" id="cd01650">
    <property type="entry name" value="RT_nLTR_like"/>
    <property type="match status" value="1"/>
</dbReference>
<proteinExistence type="predicted"/>
<name>A0ABD1YS48_9MARC</name>
<dbReference type="PROSITE" id="PS50878">
    <property type="entry name" value="RT_POL"/>
    <property type="match status" value="1"/>
</dbReference>
<gene>
    <name evidence="2" type="ORF">R1flu_005083</name>
</gene>
<dbReference type="Proteomes" id="UP001605036">
    <property type="component" value="Unassembled WGS sequence"/>
</dbReference>
<dbReference type="AlphaFoldDB" id="A0ABD1YS48"/>
<dbReference type="EMBL" id="JBHFFA010000003">
    <property type="protein sequence ID" value="KAL2633604.1"/>
    <property type="molecule type" value="Genomic_DNA"/>
</dbReference>
<keyword evidence="3" id="KW-1185">Reference proteome</keyword>
<organism evidence="2 3">
    <name type="scientific">Riccia fluitans</name>
    <dbReference type="NCBI Taxonomy" id="41844"/>
    <lineage>
        <taxon>Eukaryota</taxon>
        <taxon>Viridiplantae</taxon>
        <taxon>Streptophyta</taxon>
        <taxon>Embryophyta</taxon>
        <taxon>Marchantiophyta</taxon>
        <taxon>Marchantiopsida</taxon>
        <taxon>Marchantiidae</taxon>
        <taxon>Marchantiales</taxon>
        <taxon>Ricciaceae</taxon>
        <taxon>Riccia</taxon>
    </lineage>
</organism>
<dbReference type="InterPro" id="IPR000477">
    <property type="entry name" value="RT_dom"/>
</dbReference>
<evidence type="ECO:0000313" key="2">
    <source>
        <dbReference type="EMBL" id="KAL2633604.1"/>
    </source>
</evidence>
<dbReference type="SUPFAM" id="SSF56672">
    <property type="entry name" value="DNA/RNA polymerases"/>
    <property type="match status" value="1"/>
</dbReference>
<evidence type="ECO:0000313" key="3">
    <source>
        <dbReference type="Proteomes" id="UP001605036"/>
    </source>
</evidence>